<organism evidence="2 3">
    <name type="scientific">Metapseudomonas furukawaii</name>
    <name type="common">Pseudomonas furukawaii</name>
    <dbReference type="NCBI Taxonomy" id="1149133"/>
    <lineage>
        <taxon>Bacteria</taxon>
        <taxon>Pseudomonadati</taxon>
        <taxon>Pseudomonadota</taxon>
        <taxon>Gammaproteobacteria</taxon>
        <taxon>Pseudomonadales</taxon>
        <taxon>Pseudomonadaceae</taxon>
        <taxon>Metapseudomonas</taxon>
    </lineage>
</organism>
<accession>A0AAD1C679</accession>
<keyword evidence="1" id="KW-1133">Transmembrane helix</keyword>
<sequence length="107" mass="11665">MLRKLNEGQSEALAEFQRTMELSMTTWSEDAREKAQRIVNGALEASKRVMAQNAEAAAAEFGKVLERKVGEMEVRLNAAREERSSTLVVVSIASGLALVVAVVGLFI</sequence>
<name>A0AAD1C679_METFU</name>
<keyword evidence="2" id="KW-0614">Plasmid</keyword>
<keyword evidence="3" id="KW-1185">Reference proteome</keyword>
<gene>
    <name evidence="2" type="ORF">KF707C_p320</name>
</gene>
<evidence type="ECO:0000256" key="1">
    <source>
        <dbReference type="SAM" id="Phobius"/>
    </source>
</evidence>
<keyword evidence="1" id="KW-0472">Membrane</keyword>
<protein>
    <recommendedName>
        <fullName evidence="4">Conjugal transfer protein TraM</fullName>
    </recommendedName>
</protein>
<evidence type="ECO:0000313" key="3">
    <source>
        <dbReference type="Proteomes" id="UP000218554"/>
    </source>
</evidence>
<evidence type="ECO:0008006" key="4">
    <source>
        <dbReference type="Google" id="ProtNLM"/>
    </source>
</evidence>
<dbReference type="EMBL" id="AP014863">
    <property type="protein sequence ID" value="BAU77421.1"/>
    <property type="molecule type" value="Genomic_DNA"/>
</dbReference>
<feature type="transmembrane region" description="Helical" evidence="1">
    <location>
        <begin position="85"/>
        <end position="106"/>
    </location>
</feature>
<proteinExistence type="predicted"/>
<dbReference type="GO" id="GO:0009372">
    <property type="term" value="P:quorum sensing"/>
    <property type="evidence" value="ECO:0007669"/>
    <property type="project" value="InterPro"/>
</dbReference>
<dbReference type="KEGG" id="pfuw:KF707C_p320"/>
<dbReference type="AlphaFoldDB" id="A0AAD1C679"/>
<evidence type="ECO:0000313" key="2">
    <source>
        <dbReference type="EMBL" id="BAU77421.1"/>
    </source>
</evidence>
<keyword evidence="1" id="KW-0812">Transmembrane</keyword>
<geneLocation type="plasmid" evidence="2 3">
    <name>pKF707</name>
</geneLocation>
<dbReference type="InterPro" id="IPR028140">
    <property type="entry name" value="TraM"/>
</dbReference>
<dbReference type="Pfam" id="PF11657">
    <property type="entry name" value="Activator-TraM"/>
    <property type="match status" value="1"/>
</dbReference>
<dbReference type="Proteomes" id="UP000218554">
    <property type="component" value="Plasmid pKF707"/>
</dbReference>
<reference evidence="2 3" key="1">
    <citation type="journal article" date="2018" name="Int. J. Syst. Evol. Microbiol.">
        <title>Pseudomonas furukawaii sp. nov., a polychlorinated biphenyl-degrading bacterium isolated from biphenyl-contaminated soil in Japan.</title>
        <authorList>
            <person name="Kimura N."/>
            <person name="Watanabe T."/>
            <person name="Suenaga H."/>
            <person name="Fujihara H."/>
            <person name="Futagami T."/>
            <person name="Goto M."/>
            <person name="Hanada S."/>
            <person name="Hirose J."/>
        </authorList>
    </citation>
    <scope>NUCLEOTIDE SEQUENCE [LARGE SCALE GENOMIC DNA]</scope>
    <source>
        <strain evidence="3">DSM 10086 / NBRC 110670 / KF707</strain>
    </source>
</reference>